<dbReference type="AlphaFoldDB" id="A0A3M9M879"/>
<name>A0A3M9M879_9MICO</name>
<sequence length="142" mass="15390">MTQPDPRVRFVDVRDTPLSVDEALAAVSDPAAGGLAVFIGTVRQQDHAKAVELLDYSAHPSAVEVMREVAESVLTDEITALAAVHRVGRLRVGDRAVVVAVSSPHRAAALTVCKDMIDTLKERVPIWKHQAFRDGSDEWVGL</sequence>
<dbReference type="CDD" id="cd00756">
    <property type="entry name" value="MoaE"/>
    <property type="match status" value="1"/>
</dbReference>
<dbReference type="InterPro" id="IPR036563">
    <property type="entry name" value="MoaE_sf"/>
</dbReference>
<dbReference type="RefSeq" id="WP_123271801.1">
    <property type="nucleotide sequence ID" value="NZ_RJJQ01000012.1"/>
</dbReference>
<dbReference type="Gene3D" id="3.90.1170.40">
    <property type="entry name" value="Molybdopterin biosynthesis MoaE subunit"/>
    <property type="match status" value="1"/>
</dbReference>
<organism evidence="1 2">
    <name type="scientific">Flexivirga caeni</name>
    <dbReference type="NCBI Taxonomy" id="2294115"/>
    <lineage>
        <taxon>Bacteria</taxon>
        <taxon>Bacillati</taxon>
        <taxon>Actinomycetota</taxon>
        <taxon>Actinomycetes</taxon>
        <taxon>Micrococcales</taxon>
        <taxon>Dermacoccaceae</taxon>
        <taxon>Flexivirga</taxon>
    </lineage>
</organism>
<accession>A0A3M9M879</accession>
<keyword evidence="2" id="KW-1185">Reference proteome</keyword>
<comment type="caution">
    <text evidence="1">The sequence shown here is derived from an EMBL/GenBank/DDBJ whole genome shotgun (WGS) entry which is preliminary data.</text>
</comment>
<dbReference type="InterPro" id="IPR003448">
    <property type="entry name" value="Mopterin_biosynth_MoaE"/>
</dbReference>
<dbReference type="EMBL" id="RJJQ01000012">
    <property type="protein sequence ID" value="RNI21083.1"/>
    <property type="molecule type" value="Genomic_DNA"/>
</dbReference>
<dbReference type="Pfam" id="PF02391">
    <property type="entry name" value="MoaE"/>
    <property type="match status" value="1"/>
</dbReference>
<dbReference type="PANTHER" id="PTHR23404">
    <property type="entry name" value="MOLYBDOPTERIN SYNTHASE RELATED"/>
    <property type="match status" value="1"/>
</dbReference>
<evidence type="ECO:0000313" key="2">
    <source>
        <dbReference type="Proteomes" id="UP000271678"/>
    </source>
</evidence>
<gene>
    <name evidence="1" type="ORF">EFY87_12425</name>
</gene>
<reference evidence="1 2" key="1">
    <citation type="submission" date="2018-11" db="EMBL/GenBank/DDBJ databases">
        <title>Draft genome of Simplicispira Flexivirga sp. BO-16.</title>
        <authorList>
            <person name="Im W.T."/>
        </authorList>
    </citation>
    <scope>NUCLEOTIDE SEQUENCE [LARGE SCALE GENOMIC DNA]</scope>
    <source>
        <strain evidence="1 2">BO-16</strain>
    </source>
</reference>
<dbReference type="SUPFAM" id="SSF54690">
    <property type="entry name" value="Molybdopterin synthase subunit MoaE"/>
    <property type="match status" value="1"/>
</dbReference>
<protein>
    <submittedName>
        <fullName evidence="1">Molybdenum cofactor biosynthesis protein MoaE</fullName>
    </submittedName>
</protein>
<evidence type="ECO:0000313" key="1">
    <source>
        <dbReference type="EMBL" id="RNI21083.1"/>
    </source>
</evidence>
<dbReference type="OrthoDB" id="9794429at2"/>
<dbReference type="GO" id="GO:0006777">
    <property type="term" value="P:Mo-molybdopterin cofactor biosynthetic process"/>
    <property type="evidence" value="ECO:0007669"/>
    <property type="project" value="InterPro"/>
</dbReference>
<proteinExistence type="predicted"/>
<dbReference type="Proteomes" id="UP000271678">
    <property type="component" value="Unassembled WGS sequence"/>
</dbReference>